<dbReference type="GO" id="GO:0016757">
    <property type="term" value="F:glycosyltransferase activity"/>
    <property type="evidence" value="ECO:0007669"/>
    <property type="project" value="UniProtKB-KW"/>
</dbReference>
<gene>
    <name evidence="4" type="ORF">BGW36DRAFT_402050</name>
</gene>
<organism evidence="4 5">
    <name type="scientific">Talaromyces proteolyticus</name>
    <dbReference type="NCBI Taxonomy" id="1131652"/>
    <lineage>
        <taxon>Eukaryota</taxon>
        <taxon>Fungi</taxon>
        <taxon>Dikarya</taxon>
        <taxon>Ascomycota</taxon>
        <taxon>Pezizomycotina</taxon>
        <taxon>Eurotiomycetes</taxon>
        <taxon>Eurotiomycetidae</taxon>
        <taxon>Eurotiales</taxon>
        <taxon>Trichocomaceae</taxon>
        <taxon>Talaromyces</taxon>
        <taxon>Talaromyces sect. Bacilispori</taxon>
    </lineage>
</organism>
<dbReference type="InterPro" id="IPR008630">
    <property type="entry name" value="Glyco_trans_34"/>
</dbReference>
<proteinExistence type="inferred from homology"/>
<comment type="similarity">
    <text evidence="1">Belongs to the glycosyltransferase 34 family.</text>
</comment>
<dbReference type="PANTHER" id="PTHR31306:SF8">
    <property type="entry name" value="GLYCOSYLTRANSFERASE FAMILY 34 PROTEIN"/>
    <property type="match status" value="1"/>
</dbReference>
<reference evidence="4" key="1">
    <citation type="submission" date="2021-12" db="EMBL/GenBank/DDBJ databases">
        <title>Convergent genome expansion in fungi linked to evolution of root-endophyte symbiosis.</title>
        <authorList>
            <consortium name="DOE Joint Genome Institute"/>
            <person name="Ke Y.-H."/>
            <person name="Bonito G."/>
            <person name="Liao H.-L."/>
            <person name="Looney B."/>
            <person name="Rojas-Flechas A."/>
            <person name="Nash J."/>
            <person name="Hameed K."/>
            <person name="Schadt C."/>
            <person name="Martin F."/>
            <person name="Crous P.W."/>
            <person name="Miettinen O."/>
            <person name="Magnuson J.K."/>
            <person name="Labbe J."/>
            <person name="Jacobson D."/>
            <person name="Doktycz M.J."/>
            <person name="Veneault-Fourrey C."/>
            <person name="Kuo A."/>
            <person name="Mondo S."/>
            <person name="Calhoun S."/>
            <person name="Riley R."/>
            <person name="Ohm R."/>
            <person name="LaButti K."/>
            <person name="Andreopoulos B."/>
            <person name="Pangilinan J."/>
            <person name="Nolan M."/>
            <person name="Tritt A."/>
            <person name="Clum A."/>
            <person name="Lipzen A."/>
            <person name="Daum C."/>
            <person name="Barry K."/>
            <person name="Grigoriev I.V."/>
            <person name="Vilgalys R."/>
        </authorList>
    </citation>
    <scope>NUCLEOTIDE SEQUENCE</scope>
    <source>
        <strain evidence="4">PMI_201</strain>
    </source>
</reference>
<comment type="caution">
    <text evidence="4">The sequence shown here is derived from an EMBL/GenBank/DDBJ whole genome shotgun (WGS) entry which is preliminary data.</text>
</comment>
<dbReference type="Gene3D" id="3.90.550.10">
    <property type="entry name" value="Spore Coat Polysaccharide Biosynthesis Protein SpsA, Chain A"/>
    <property type="match status" value="1"/>
</dbReference>
<protein>
    <submittedName>
        <fullName evidence="4">Uncharacterized protein</fullName>
    </submittedName>
</protein>
<dbReference type="PANTHER" id="PTHR31306">
    <property type="entry name" value="ALPHA-1,6-MANNOSYLTRANSFERASE MNN11-RELATED"/>
    <property type="match status" value="1"/>
</dbReference>
<accession>A0AAD4PU66</accession>
<evidence type="ECO:0000256" key="3">
    <source>
        <dbReference type="ARBA" id="ARBA00022679"/>
    </source>
</evidence>
<evidence type="ECO:0000313" key="5">
    <source>
        <dbReference type="Proteomes" id="UP001201262"/>
    </source>
</evidence>
<name>A0AAD4PU66_9EURO</name>
<dbReference type="GO" id="GO:0006487">
    <property type="term" value="P:protein N-linked glycosylation"/>
    <property type="evidence" value="ECO:0007669"/>
    <property type="project" value="TreeGrafter"/>
</dbReference>
<dbReference type="GO" id="GO:0000139">
    <property type="term" value="C:Golgi membrane"/>
    <property type="evidence" value="ECO:0007669"/>
    <property type="project" value="TreeGrafter"/>
</dbReference>
<evidence type="ECO:0000256" key="2">
    <source>
        <dbReference type="ARBA" id="ARBA00022676"/>
    </source>
</evidence>
<keyword evidence="5" id="KW-1185">Reference proteome</keyword>
<dbReference type="Proteomes" id="UP001201262">
    <property type="component" value="Unassembled WGS sequence"/>
</dbReference>
<dbReference type="InterPro" id="IPR029044">
    <property type="entry name" value="Nucleotide-diphossugar_trans"/>
</dbReference>
<sequence length="173" mass="20078">MGLSTHKKHGHRQGYSLFNKNAILLSIILQELERPANERLYWLDSDTVLMNLNIPFETFLPPPYVLDIDMLLIYDWNRMNNGAFLIHIHPWSIELLSAAIAHLIMSQLDTKYFEYLQIHLGDLLVYFLSTCLDNGSKTMRPFLEIAEARRPNSELPLERTGYAKVIEAFWTGV</sequence>
<keyword evidence="2" id="KW-0328">Glycosyltransferase</keyword>
<evidence type="ECO:0000313" key="4">
    <source>
        <dbReference type="EMBL" id="KAH8688985.1"/>
    </source>
</evidence>
<dbReference type="GeneID" id="70249107"/>
<evidence type="ECO:0000256" key="1">
    <source>
        <dbReference type="ARBA" id="ARBA00005664"/>
    </source>
</evidence>
<dbReference type="EMBL" id="JAJTJA010000016">
    <property type="protein sequence ID" value="KAH8688985.1"/>
    <property type="molecule type" value="Genomic_DNA"/>
</dbReference>
<keyword evidence="3" id="KW-0808">Transferase</keyword>
<dbReference type="AlphaFoldDB" id="A0AAD4PU66"/>
<dbReference type="RefSeq" id="XP_046065411.1">
    <property type="nucleotide sequence ID" value="XM_046218820.1"/>
</dbReference>